<keyword evidence="7 15" id="KW-0028">Amino-acid biosynthesis</keyword>
<evidence type="ECO:0000256" key="10">
    <source>
        <dbReference type="ARBA" id="ARBA00022842"/>
    </source>
</evidence>
<dbReference type="Gene3D" id="3.60.120.10">
    <property type="entry name" value="Anthranilate synthase"/>
    <property type="match status" value="1"/>
</dbReference>
<dbReference type="GO" id="GO:0000162">
    <property type="term" value="P:L-tryptophan biosynthetic process"/>
    <property type="evidence" value="ECO:0007669"/>
    <property type="project" value="UniProtKB-UniPathway"/>
</dbReference>
<sequence>MFNLTAKEFVNLAKKYNLVPVYKELDIGEHSPVEAFAKIAGENSFLLESVAGSEKIARFSFLGTVAKDKVKKLSRFSQIKKLLAEYNQPAPVKGLPRFHGGLVGYVSYDMVREIESLPSKNPDPLALPPMVFLAAETLLAFDHVRGKLLIIANAKADKNPEKAYDLACQNISRLEKMLQKPVELSELKEQLAALSFRSNFSQKQFEAVVSKGKEYIKAGDIIQFVPSQRLEITTTANPFNVYRVLRQMNPSPYMYYLKLGKLEIVGTSPEVMVRLENGEATVRPIAGTRRRGQGPAEDLVMEKELLACPKEVAEHVMLVDLGRNDLGRVCEYGSVKVTEQLVVERYSHVMHIVSNVTGQLRSGLDAVDLLKATFPAGTVSGAPKVRAMEIIDELENRKRGLYAGCIGYFGFSGEMDTCITIRTIVFKGDQAYVQVGAGIVADSNPTEEYKETMNKAKAMLRSIELAS</sequence>
<dbReference type="AlphaFoldDB" id="A0A2H0XZK8"/>
<evidence type="ECO:0000259" key="16">
    <source>
        <dbReference type="Pfam" id="PF00425"/>
    </source>
</evidence>
<reference evidence="18 19" key="1">
    <citation type="submission" date="2017-09" db="EMBL/GenBank/DDBJ databases">
        <title>Depth-based differentiation of microbial function through sediment-hosted aquifers and enrichment of novel symbionts in the deep terrestrial subsurface.</title>
        <authorList>
            <person name="Probst A.J."/>
            <person name="Ladd B."/>
            <person name="Jarett J.K."/>
            <person name="Geller-Mcgrath D.E."/>
            <person name="Sieber C.M."/>
            <person name="Emerson J.B."/>
            <person name="Anantharaman K."/>
            <person name="Thomas B.C."/>
            <person name="Malmstrom R."/>
            <person name="Stieglmeier M."/>
            <person name="Klingl A."/>
            <person name="Woyke T."/>
            <person name="Ryan C.M."/>
            <person name="Banfield J.F."/>
        </authorList>
    </citation>
    <scope>NUCLEOTIDE SEQUENCE [LARGE SCALE GENOMIC DNA]</scope>
    <source>
        <strain evidence="18">CG08_land_8_20_14_0_20_45_16</strain>
    </source>
</reference>
<evidence type="ECO:0000256" key="11">
    <source>
        <dbReference type="ARBA" id="ARBA00023141"/>
    </source>
</evidence>
<comment type="subunit">
    <text evidence="4 15">Heterotetramer consisting of two non-identical subunits: a beta subunit (TrpG) and a large alpha subunit (TrpE).</text>
</comment>
<evidence type="ECO:0000256" key="6">
    <source>
        <dbReference type="ARBA" id="ARBA00020653"/>
    </source>
</evidence>
<dbReference type="InterPro" id="IPR015890">
    <property type="entry name" value="Chorismate_C"/>
</dbReference>
<evidence type="ECO:0000256" key="7">
    <source>
        <dbReference type="ARBA" id="ARBA00022605"/>
    </source>
</evidence>
<dbReference type="Proteomes" id="UP000231343">
    <property type="component" value="Unassembled WGS sequence"/>
</dbReference>
<comment type="function">
    <text evidence="13 15">Part of a heterotetrameric complex that catalyzes the two-step biosynthesis of anthranilate, an intermediate in the biosynthesis of L-tryptophan. In the first step, the glutamine-binding beta subunit (TrpG) of anthranilate synthase (AS) provides the glutamine amidotransferase activity which generates ammonia as a substrate that, along with chorismate, is used in the second step, catalyzed by the large alpha subunit of AS (TrpE) to produce anthranilate. In the absence of TrpG, TrpE can synthesize anthranilate directly from chorismate and high concentrations of ammonia.</text>
</comment>
<keyword evidence="12 15" id="KW-0456">Lyase</keyword>
<dbReference type="NCBIfam" id="TIGR00564">
    <property type="entry name" value="trpE_most"/>
    <property type="match status" value="1"/>
</dbReference>
<comment type="similarity">
    <text evidence="3 15">Belongs to the anthranilate synthase component I family.</text>
</comment>
<feature type="domain" description="Chorismate-utilising enzyme C-terminal" evidence="16">
    <location>
        <begin position="202"/>
        <end position="455"/>
    </location>
</feature>
<evidence type="ECO:0000313" key="19">
    <source>
        <dbReference type="Proteomes" id="UP000231343"/>
    </source>
</evidence>
<proteinExistence type="inferred from homology"/>
<evidence type="ECO:0000256" key="2">
    <source>
        <dbReference type="ARBA" id="ARBA00004873"/>
    </source>
</evidence>
<keyword evidence="9 15" id="KW-0822">Tryptophan biosynthesis</keyword>
<keyword evidence="11 15" id="KW-0057">Aromatic amino acid biosynthesis</keyword>
<evidence type="ECO:0000256" key="1">
    <source>
        <dbReference type="ARBA" id="ARBA00001946"/>
    </source>
</evidence>
<evidence type="ECO:0000256" key="4">
    <source>
        <dbReference type="ARBA" id="ARBA00011575"/>
    </source>
</evidence>
<dbReference type="EC" id="4.1.3.27" evidence="5 15"/>
<dbReference type="PRINTS" id="PR00095">
    <property type="entry name" value="ANTSNTHASEI"/>
</dbReference>
<dbReference type="Pfam" id="PF04715">
    <property type="entry name" value="Anth_synt_I_N"/>
    <property type="match status" value="1"/>
</dbReference>
<dbReference type="Pfam" id="PF00425">
    <property type="entry name" value="Chorismate_bind"/>
    <property type="match status" value="1"/>
</dbReference>
<comment type="pathway">
    <text evidence="2 15">Amino-acid biosynthesis; L-tryptophan biosynthesis; L-tryptophan from chorismate: step 1/5.</text>
</comment>
<accession>A0A2H0XZK8</accession>
<evidence type="ECO:0000256" key="3">
    <source>
        <dbReference type="ARBA" id="ARBA00009562"/>
    </source>
</evidence>
<dbReference type="PANTHER" id="PTHR11236">
    <property type="entry name" value="AMINOBENZOATE/ANTHRANILATE SYNTHASE"/>
    <property type="match status" value="1"/>
</dbReference>
<organism evidence="18 19">
    <name type="scientific">Candidatus Saganbacteria bacterium CG08_land_8_20_14_0_20_45_16</name>
    <dbReference type="NCBI Taxonomy" id="2014293"/>
    <lineage>
        <taxon>Bacteria</taxon>
        <taxon>Bacillati</taxon>
        <taxon>Saganbacteria</taxon>
    </lineage>
</organism>
<comment type="catalytic activity">
    <reaction evidence="14 15">
        <text>chorismate + L-glutamine = anthranilate + pyruvate + L-glutamate + H(+)</text>
        <dbReference type="Rhea" id="RHEA:21732"/>
        <dbReference type="ChEBI" id="CHEBI:15361"/>
        <dbReference type="ChEBI" id="CHEBI:15378"/>
        <dbReference type="ChEBI" id="CHEBI:16567"/>
        <dbReference type="ChEBI" id="CHEBI:29748"/>
        <dbReference type="ChEBI" id="CHEBI:29985"/>
        <dbReference type="ChEBI" id="CHEBI:58359"/>
        <dbReference type="EC" id="4.1.3.27"/>
    </reaction>
</comment>
<dbReference type="InterPro" id="IPR006805">
    <property type="entry name" value="Anth_synth_I_N"/>
</dbReference>
<comment type="caution">
    <text evidence="18">The sequence shown here is derived from an EMBL/GenBank/DDBJ whole genome shotgun (WGS) entry which is preliminary data.</text>
</comment>
<evidence type="ECO:0000259" key="17">
    <source>
        <dbReference type="Pfam" id="PF04715"/>
    </source>
</evidence>
<protein>
    <recommendedName>
        <fullName evidence="6 15">Anthranilate synthase component 1</fullName>
        <ecNumber evidence="5 15">4.1.3.27</ecNumber>
    </recommendedName>
</protein>
<comment type="cofactor">
    <cofactor evidence="1 15">
        <name>Mg(2+)</name>
        <dbReference type="ChEBI" id="CHEBI:18420"/>
    </cofactor>
</comment>
<dbReference type="InterPro" id="IPR019999">
    <property type="entry name" value="Anth_synth_I-like"/>
</dbReference>
<keyword evidence="10 15" id="KW-0460">Magnesium</keyword>
<evidence type="ECO:0000313" key="18">
    <source>
        <dbReference type="EMBL" id="PIS30457.1"/>
    </source>
</evidence>
<evidence type="ECO:0000256" key="5">
    <source>
        <dbReference type="ARBA" id="ARBA00012266"/>
    </source>
</evidence>
<dbReference type="PANTHER" id="PTHR11236:SF48">
    <property type="entry name" value="ISOCHORISMATE SYNTHASE MENF"/>
    <property type="match status" value="1"/>
</dbReference>
<dbReference type="InterPro" id="IPR005801">
    <property type="entry name" value="ADC_synthase"/>
</dbReference>
<dbReference type="GO" id="GO:0004049">
    <property type="term" value="F:anthranilate synthase activity"/>
    <property type="evidence" value="ECO:0007669"/>
    <property type="project" value="UniProtKB-EC"/>
</dbReference>
<evidence type="ECO:0000256" key="9">
    <source>
        <dbReference type="ARBA" id="ARBA00022822"/>
    </source>
</evidence>
<dbReference type="GO" id="GO:0046872">
    <property type="term" value="F:metal ion binding"/>
    <property type="evidence" value="ECO:0007669"/>
    <property type="project" value="UniProtKB-KW"/>
</dbReference>
<gene>
    <name evidence="15 18" type="primary">trpE</name>
    <name evidence="18" type="ORF">COT42_03135</name>
</gene>
<name>A0A2H0XZK8_UNCSA</name>
<dbReference type="InterPro" id="IPR005256">
    <property type="entry name" value="Anth_synth_I_PabB"/>
</dbReference>
<dbReference type="EMBL" id="PEYM01000055">
    <property type="protein sequence ID" value="PIS30457.1"/>
    <property type="molecule type" value="Genomic_DNA"/>
</dbReference>
<evidence type="ECO:0000256" key="15">
    <source>
        <dbReference type="RuleBase" id="RU364045"/>
    </source>
</evidence>
<evidence type="ECO:0000256" key="8">
    <source>
        <dbReference type="ARBA" id="ARBA00022723"/>
    </source>
</evidence>
<dbReference type="UniPathway" id="UPA00035">
    <property type="reaction ID" value="UER00040"/>
</dbReference>
<keyword evidence="8 15" id="KW-0479">Metal-binding</keyword>
<feature type="domain" description="Anthranilate synthase component I N-terminal" evidence="17">
    <location>
        <begin position="31"/>
        <end position="149"/>
    </location>
</feature>
<evidence type="ECO:0000256" key="14">
    <source>
        <dbReference type="ARBA" id="ARBA00047683"/>
    </source>
</evidence>
<evidence type="ECO:0000256" key="13">
    <source>
        <dbReference type="ARBA" id="ARBA00025634"/>
    </source>
</evidence>
<evidence type="ECO:0000256" key="12">
    <source>
        <dbReference type="ARBA" id="ARBA00023239"/>
    </source>
</evidence>
<dbReference type="SUPFAM" id="SSF56322">
    <property type="entry name" value="ADC synthase"/>
    <property type="match status" value="1"/>
</dbReference>